<dbReference type="PANTHER" id="PTHR11514:SF43">
    <property type="entry name" value="TRANSCRIPTION FACTOR MYC2"/>
    <property type="match status" value="1"/>
</dbReference>
<dbReference type="InterPro" id="IPR045084">
    <property type="entry name" value="AIB/MYC-like"/>
</dbReference>
<comment type="subcellular location">
    <subcellularLocation>
        <location evidence="5">Nucleus</location>
    </subcellularLocation>
</comment>
<keyword evidence="2 5" id="KW-0805">Transcription regulation</keyword>
<dbReference type="OrthoDB" id="1926382at2759"/>
<evidence type="ECO:0000313" key="10">
    <source>
        <dbReference type="Proteomes" id="UP000236161"/>
    </source>
</evidence>
<organism evidence="9 10">
    <name type="scientific">Apostasia shenzhenica</name>
    <dbReference type="NCBI Taxonomy" id="1088818"/>
    <lineage>
        <taxon>Eukaryota</taxon>
        <taxon>Viridiplantae</taxon>
        <taxon>Streptophyta</taxon>
        <taxon>Embryophyta</taxon>
        <taxon>Tracheophyta</taxon>
        <taxon>Spermatophyta</taxon>
        <taxon>Magnoliopsida</taxon>
        <taxon>Liliopsida</taxon>
        <taxon>Asparagales</taxon>
        <taxon>Orchidaceae</taxon>
        <taxon>Apostasioideae</taxon>
        <taxon>Apostasia</taxon>
    </lineage>
</organism>
<dbReference type="AlphaFoldDB" id="A0A2I0A3H6"/>
<dbReference type="GO" id="GO:0005634">
    <property type="term" value="C:nucleus"/>
    <property type="evidence" value="ECO:0007669"/>
    <property type="project" value="UniProtKB-SubCell"/>
</dbReference>
<keyword evidence="10" id="KW-1185">Reference proteome</keyword>
<accession>A0A2I0A3H6</accession>
<dbReference type="GO" id="GO:0003700">
    <property type="term" value="F:DNA-binding transcription factor activity"/>
    <property type="evidence" value="ECO:0007669"/>
    <property type="project" value="InterPro"/>
</dbReference>
<evidence type="ECO:0000256" key="1">
    <source>
        <dbReference type="ARBA" id="ARBA00005510"/>
    </source>
</evidence>
<evidence type="ECO:0000256" key="3">
    <source>
        <dbReference type="ARBA" id="ARBA00023163"/>
    </source>
</evidence>
<name>A0A2I0A3H6_9ASPA</name>
<evidence type="ECO:0000256" key="7">
    <source>
        <dbReference type="SAM" id="MobiDB-lite"/>
    </source>
</evidence>
<dbReference type="GO" id="GO:0046983">
    <property type="term" value="F:protein dimerization activity"/>
    <property type="evidence" value="ECO:0007669"/>
    <property type="project" value="InterPro"/>
</dbReference>
<dbReference type="InterPro" id="IPR036638">
    <property type="entry name" value="HLH_DNA-bd_sf"/>
</dbReference>
<feature type="region of interest" description="Disordered" evidence="7">
    <location>
        <begin position="352"/>
        <end position="387"/>
    </location>
</feature>
<keyword evidence="6" id="KW-0175">Coiled coil</keyword>
<evidence type="ECO:0000256" key="4">
    <source>
        <dbReference type="ARBA" id="ARBA00023242"/>
    </source>
</evidence>
<dbReference type="Pfam" id="PF00010">
    <property type="entry name" value="HLH"/>
    <property type="match status" value="1"/>
</dbReference>
<dbReference type="SMART" id="SM00353">
    <property type="entry name" value="HLH"/>
    <property type="match status" value="1"/>
</dbReference>
<dbReference type="Pfam" id="PF14215">
    <property type="entry name" value="bHLH-MYC_N"/>
    <property type="match status" value="1"/>
</dbReference>
<dbReference type="EMBL" id="KZ452031">
    <property type="protein sequence ID" value="PKA50088.1"/>
    <property type="molecule type" value="Genomic_DNA"/>
</dbReference>
<dbReference type="Gene3D" id="4.10.280.10">
    <property type="entry name" value="Helix-loop-helix DNA-binding domain"/>
    <property type="match status" value="1"/>
</dbReference>
<dbReference type="InterPro" id="IPR025610">
    <property type="entry name" value="MYC/MYB_N"/>
</dbReference>
<dbReference type="PANTHER" id="PTHR11514">
    <property type="entry name" value="MYC"/>
    <property type="match status" value="1"/>
</dbReference>
<protein>
    <recommendedName>
        <fullName evidence="5">Transcription factor</fullName>
        <shortName evidence="5">bHLH transcription factor</shortName>
    </recommendedName>
    <alternativeName>
        <fullName evidence="5">Basic helix-loop-helix protein</fullName>
    </alternativeName>
</protein>
<comment type="similarity">
    <text evidence="1">Belongs to the bHLH protein family.</text>
</comment>
<dbReference type="GO" id="GO:0000976">
    <property type="term" value="F:transcription cis-regulatory region binding"/>
    <property type="evidence" value="ECO:0007669"/>
    <property type="project" value="TreeGrafter"/>
</dbReference>
<dbReference type="InterPro" id="IPR011598">
    <property type="entry name" value="bHLH_dom"/>
</dbReference>
<keyword evidence="4 5" id="KW-0539">Nucleus</keyword>
<dbReference type="PROSITE" id="PS50888">
    <property type="entry name" value="BHLH"/>
    <property type="match status" value="1"/>
</dbReference>
<feature type="compositionally biased region" description="Basic residues" evidence="7">
    <location>
        <begin position="364"/>
        <end position="373"/>
    </location>
</feature>
<dbReference type="Proteomes" id="UP000236161">
    <property type="component" value="Unassembled WGS sequence"/>
</dbReference>
<evidence type="ECO:0000259" key="8">
    <source>
        <dbReference type="PROSITE" id="PS50888"/>
    </source>
</evidence>
<reference evidence="9 10" key="1">
    <citation type="journal article" date="2017" name="Nature">
        <title>The Apostasia genome and the evolution of orchids.</title>
        <authorList>
            <person name="Zhang G.Q."/>
            <person name="Liu K.W."/>
            <person name="Li Z."/>
            <person name="Lohaus R."/>
            <person name="Hsiao Y.Y."/>
            <person name="Niu S.C."/>
            <person name="Wang J.Y."/>
            <person name="Lin Y.C."/>
            <person name="Xu Q."/>
            <person name="Chen L.J."/>
            <person name="Yoshida K."/>
            <person name="Fujiwara S."/>
            <person name="Wang Z.W."/>
            <person name="Zhang Y.Q."/>
            <person name="Mitsuda N."/>
            <person name="Wang M."/>
            <person name="Liu G.H."/>
            <person name="Pecoraro L."/>
            <person name="Huang H.X."/>
            <person name="Xiao X.J."/>
            <person name="Lin M."/>
            <person name="Wu X.Y."/>
            <person name="Wu W.L."/>
            <person name="Chen Y.Y."/>
            <person name="Chang S.B."/>
            <person name="Sakamoto S."/>
            <person name="Ohme-Takagi M."/>
            <person name="Yagi M."/>
            <person name="Zeng S.J."/>
            <person name="Shen C.Y."/>
            <person name="Yeh C.M."/>
            <person name="Luo Y.B."/>
            <person name="Tsai W.C."/>
            <person name="Van de Peer Y."/>
            <person name="Liu Z.J."/>
        </authorList>
    </citation>
    <scope>NUCLEOTIDE SEQUENCE [LARGE SCALE GENOMIC DNA]</scope>
    <source>
        <strain evidence="10">cv. Shenzhen</strain>
        <tissue evidence="9">Stem</tissue>
    </source>
</reference>
<dbReference type="CDD" id="cd11449">
    <property type="entry name" value="bHLH_AtAIB_like"/>
    <property type="match status" value="1"/>
</dbReference>
<feature type="compositionally biased region" description="Basic and acidic residues" evidence="7">
    <location>
        <begin position="374"/>
        <end position="387"/>
    </location>
</feature>
<feature type="coiled-coil region" evidence="6">
    <location>
        <begin position="423"/>
        <end position="450"/>
    </location>
</feature>
<evidence type="ECO:0000256" key="2">
    <source>
        <dbReference type="ARBA" id="ARBA00023015"/>
    </source>
</evidence>
<evidence type="ECO:0000256" key="6">
    <source>
        <dbReference type="SAM" id="Coils"/>
    </source>
</evidence>
<feature type="domain" description="BHLH" evidence="8">
    <location>
        <begin position="377"/>
        <end position="426"/>
    </location>
</feature>
<gene>
    <name evidence="9" type="primary">BHLH4</name>
    <name evidence="9" type="ORF">AXF42_Ash019606</name>
</gene>
<proteinExistence type="inferred from homology"/>
<sequence length="564" mass="60097">MNLWADELIDSFIPSAADLHSFHWPPPTPTPPPLAADVSGSSCGSDLTSTITPYCSPDGLQQHLQSLIEGARESWTYAIFWQSSLTATAGAAVLGWGDGYYKGCDEDRRLHRGGGPEQEHRRRVLRELNSLIAATADEGVDEEVTDTEWFFLISMTQSFAAGAGFPSQALSVGEPIWVAGEVQLAGAPCQRAQQAAGFGIKTMVCIPVGDGVVELGSTAVVYQSSEILKRIRVSFNLPAHPSPGSIEGFFPIVAAAPADISDSKPQLPFENPSSSSITQNLSIIATPPPAQNQGFSVRTLNFSGGSSDEGILSFSSAAAAGGGRRAPPLLTGADSDNSDLEASIREVESSLVLASPAAAEPERRPRKRGRKPANGREEPLNHVEAERQRREKLNQRFYALRAVVPNVSKMDKASLLSDAVSYITELQTKLQLLESSTESLRSQVDALKIKGADAAGSSADGRSGRLEEVELEVKIIGLEAMIRLQSRREGHPAARLTAAIEELALDVLYASVSVVKDLMIQQVTVRMAGCSYSQEHLNSELYSRVTGCARAAAGAAGGHHAGSR</sequence>
<dbReference type="SUPFAM" id="SSF47459">
    <property type="entry name" value="HLH, helix-loop-helix DNA-binding domain"/>
    <property type="match status" value="1"/>
</dbReference>
<evidence type="ECO:0000313" key="9">
    <source>
        <dbReference type="EMBL" id="PKA50088.1"/>
    </source>
</evidence>
<keyword evidence="3 5" id="KW-0804">Transcription</keyword>
<evidence type="ECO:0000256" key="5">
    <source>
        <dbReference type="RuleBase" id="RU369104"/>
    </source>
</evidence>
<dbReference type="STRING" id="1088818.A0A2I0A3H6"/>